<dbReference type="PANTHER" id="PTHR10252:SF143">
    <property type="entry name" value="OS01G0102400 PROTEIN"/>
    <property type="match status" value="1"/>
</dbReference>
<dbReference type="eggNOG" id="KOG1657">
    <property type="taxonomic scope" value="Eukaryota"/>
</dbReference>
<dbReference type="GO" id="GO:0006355">
    <property type="term" value="P:regulation of DNA-templated transcription"/>
    <property type="evidence" value="ECO:0007669"/>
    <property type="project" value="TreeGrafter"/>
</dbReference>
<reference evidence="7" key="2">
    <citation type="submission" date="2018-04" db="EMBL/GenBank/DDBJ databases">
        <title>OnivRS2 (Oryza nivara Reference Sequence Version 2).</title>
        <authorList>
            <person name="Zhang J."/>
            <person name="Kudrna D."/>
            <person name="Lee S."/>
            <person name="Talag J."/>
            <person name="Rajasekar S."/>
            <person name="Welchert J."/>
            <person name="Hsing Y.-I."/>
            <person name="Wing R.A."/>
        </authorList>
    </citation>
    <scope>NUCLEOTIDE SEQUENCE [LARGE SCALE GENOMIC DNA]</scope>
    <source>
        <strain evidence="7">SL10</strain>
    </source>
</reference>
<dbReference type="PANTHER" id="PTHR10252">
    <property type="entry name" value="HISTONE-LIKE TRANSCRIPTION FACTOR CCAAT-RELATED"/>
    <property type="match status" value="1"/>
</dbReference>
<dbReference type="SUPFAM" id="SSF47113">
    <property type="entry name" value="Histone-fold"/>
    <property type="match status" value="1"/>
</dbReference>
<proteinExistence type="inferred from homology"/>
<dbReference type="Pfam" id="PF00125">
    <property type="entry name" value="Histone"/>
    <property type="match status" value="1"/>
</dbReference>
<evidence type="ECO:0000256" key="1">
    <source>
        <dbReference type="ARBA" id="ARBA00004123"/>
    </source>
</evidence>
<protein>
    <recommendedName>
        <fullName evidence="6">Core Histone H2A/H2B/H3 domain-containing protein</fullName>
    </recommendedName>
</protein>
<accession>A0A0E0HH02</accession>
<sequence>MPYIKKTRCNIIYHSEQQREAMEQTLDVHRSLRPPMPMAQQQMDEFWRDRQKEIEMTKDFSEHMIPMARLKKIVSSQKGNMMMTFDMPTFLSKMCELFVQELAVHAWACAQSHNRCIILDMDIAEAVASTESYDFLVDILHNHSVKQKSTPCSSTKRCRLVDQPSTSHIPHQHLLPQFAPTYTLAIPITPSLMPLISQCTPSSFPSLPQEKFPLMAPTPIVNRSMLFIDNIARGLGLQGNNINAVANNNILDNIVGCSSPAVLASMMNPALLGPSGPPLNPPNSQSYNYTMDIINSNDACGSNNSSVIVANQANIAPSGHFYPIALQSSCSTFLHRNNNDTITAIPEGVDISDIMHVTSDVDAATKVFSGQEEQNEKETNVEWHHQNEIYESIDIGIINATTRDGNKCSISWDELGMADDSLLDNFLEELQVRKDDVSDTRIAFNKDPFLDDVVLSNPSTNNGNK</sequence>
<dbReference type="GO" id="GO:0000976">
    <property type="term" value="F:transcription cis-regulatory region binding"/>
    <property type="evidence" value="ECO:0007669"/>
    <property type="project" value="TreeGrafter"/>
</dbReference>
<dbReference type="Gramene" id="ONIVA05G23940.1">
    <property type="protein sequence ID" value="ONIVA05G23940.1"/>
    <property type="gene ID" value="ONIVA05G23940"/>
</dbReference>
<dbReference type="AlphaFoldDB" id="A0A0E0HH02"/>
<keyword evidence="2" id="KW-0805">Transcription regulation</keyword>
<evidence type="ECO:0000256" key="5">
    <source>
        <dbReference type="ARBA" id="ARBA00038129"/>
    </source>
</evidence>
<dbReference type="CDD" id="cd22908">
    <property type="entry name" value="HFD_NFYC-like"/>
    <property type="match status" value="1"/>
</dbReference>
<dbReference type="GO" id="GO:0046982">
    <property type="term" value="F:protein heterodimerization activity"/>
    <property type="evidence" value="ECO:0007669"/>
    <property type="project" value="InterPro"/>
</dbReference>
<keyword evidence="4" id="KW-0539">Nucleus</keyword>
<evidence type="ECO:0000313" key="7">
    <source>
        <dbReference type="EnsemblPlants" id="ONIVA05G23940.1"/>
    </source>
</evidence>
<evidence type="ECO:0000259" key="6">
    <source>
        <dbReference type="Pfam" id="PF00125"/>
    </source>
</evidence>
<dbReference type="Gene3D" id="1.10.20.10">
    <property type="entry name" value="Histone, subunit A"/>
    <property type="match status" value="1"/>
</dbReference>
<evidence type="ECO:0000313" key="8">
    <source>
        <dbReference type="Proteomes" id="UP000006591"/>
    </source>
</evidence>
<dbReference type="InterPro" id="IPR009072">
    <property type="entry name" value="Histone-fold"/>
</dbReference>
<keyword evidence="8" id="KW-1185">Reference proteome</keyword>
<dbReference type="OMA" id="FPLMAPT"/>
<reference evidence="7" key="1">
    <citation type="submission" date="2015-04" db="UniProtKB">
        <authorList>
            <consortium name="EnsemblPlants"/>
        </authorList>
    </citation>
    <scope>IDENTIFICATION</scope>
    <source>
        <strain evidence="7">SL10</strain>
    </source>
</reference>
<dbReference type="EnsemblPlants" id="ONIVA05G23940.1">
    <property type="protein sequence ID" value="ONIVA05G23940.1"/>
    <property type="gene ID" value="ONIVA05G23940"/>
</dbReference>
<comment type="subcellular location">
    <subcellularLocation>
        <location evidence="1">Nucleus</location>
    </subcellularLocation>
</comment>
<dbReference type="GO" id="GO:0005634">
    <property type="term" value="C:nucleus"/>
    <property type="evidence" value="ECO:0007669"/>
    <property type="project" value="UniProtKB-SubCell"/>
</dbReference>
<evidence type="ECO:0000256" key="2">
    <source>
        <dbReference type="ARBA" id="ARBA00023015"/>
    </source>
</evidence>
<dbReference type="STRING" id="4536.A0A0E0HH02"/>
<feature type="domain" description="Core Histone H2A/H2B/H3" evidence="6">
    <location>
        <begin position="52"/>
        <end position="127"/>
    </location>
</feature>
<name>A0A0E0HH02_ORYNI</name>
<keyword evidence="3" id="KW-0804">Transcription</keyword>
<comment type="similarity">
    <text evidence="5">Belongs to the NFYC/HAP5 subunit family.</text>
</comment>
<evidence type="ECO:0000256" key="3">
    <source>
        <dbReference type="ARBA" id="ARBA00023163"/>
    </source>
</evidence>
<evidence type="ECO:0000256" key="4">
    <source>
        <dbReference type="ARBA" id="ARBA00023242"/>
    </source>
</evidence>
<dbReference type="InterPro" id="IPR050568">
    <property type="entry name" value="Transcr_DNA_Rep_Reg"/>
</dbReference>
<organism evidence="7">
    <name type="scientific">Oryza nivara</name>
    <name type="common">Indian wild rice</name>
    <name type="synonym">Oryza sativa f. spontanea</name>
    <dbReference type="NCBI Taxonomy" id="4536"/>
    <lineage>
        <taxon>Eukaryota</taxon>
        <taxon>Viridiplantae</taxon>
        <taxon>Streptophyta</taxon>
        <taxon>Embryophyta</taxon>
        <taxon>Tracheophyta</taxon>
        <taxon>Spermatophyta</taxon>
        <taxon>Magnoliopsida</taxon>
        <taxon>Liliopsida</taxon>
        <taxon>Poales</taxon>
        <taxon>Poaceae</taxon>
        <taxon>BOP clade</taxon>
        <taxon>Oryzoideae</taxon>
        <taxon>Oryzeae</taxon>
        <taxon>Oryzinae</taxon>
        <taxon>Oryza</taxon>
    </lineage>
</organism>
<dbReference type="HOGENOM" id="CLU_656165_0_0_1"/>
<dbReference type="InterPro" id="IPR007125">
    <property type="entry name" value="H2A/H2B/H3"/>
</dbReference>
<dbReference type="Proteomes" id="UP000006591">
    <property type="component" value="Chromosome 5"/>
</dbReference>
<dbReference type="FunFam" id="1.10.20.10:FF:000068">
    <property type="entry name" value="Nuclear factor Y transcription factor"/>
    <property type="match status" value="1"/>
</dbReference>